<dbReference type="GeneID" id="117676804"/>
<accession>A0A6P9DBW9</accession>
<dbReference type="AlphaFoldDB" id="A0A6P9DBW9"/>
<keyword evidence="1" id="KW-0472">Membrane</keyword>
<evidence type="ECO:0000256" key="1">
    <source>
        <dbReference type="SAM" id="Phobius"/>
    </source>
</evidence>
<proteinExistence type="predicted"/>
<name>A0A6P9DBW9_PANGU</name>
<evidence type="ECO:0000313" key="2">
    <source>
        <dbReference type="Proteomes" id="UP001652622"/>
    </source>
</evidence>
<keyword evidence="2" id="KW-1185">Reference proteome</keyword>
<dbReference type="RefSeq" id="XP_034292484.1">
    <property type="nucleotide sequence ID" value="XM_034436593.2"/>
</dbReference>
<protein>
    <submittedName>
        <fullName evidence="3">Uncharacterized protein LOC117676804</fullName>
    </submittedName>
</protein>
<keyword evidence="1" id="KW-0812">Transmembrane</keyword>
<organism evidence="2 3">
    <name type="scientific">Pantherophis guttatus</name>
    <name type="common">Corn snake</name>
    <name type="synonym">Elaphe guttata</name>
    <dbReference type="NCBI Taxonomy" id="94885"/>
    <lineage>
        <taxon>Eukaryota</taxon>
        <taxon>Metazoa</taxon>
        <taxon>Chordata</taxon>
        <taxon>Craniata</taxon>
        <taxon>Vertebrata</taxon>
        <taxon>Euteleostomi</taxon>
        <taxon>Lepidosauria</taxon>
        <taxon>Squamata</taxon>
        <taxon>Bifurcata</taxon>
        <taxon>Unidentata</taxon>
        <taxon>Episquamata</taxon>
        <taxon>Toxicofera</taxon>
        <taxon>Serpentes</taxon>
        <taxon>Colubroidea</taxon>
        <taxon>Colubridae</taxon>
        <taxon>Colubrinae</taxon>
        <taxon>Pantherophis</taxon>
    </lineage>
</organism>
<dbReference type="Proteomes" id="UP001652622">
    <property type="component" value="Unplaced"/>
</dbReference>
<dbReference type="OMA" id="IIRLRLW"/>
<sequence length="223" mass="23901">MGAPGQEESCSCGSPLHRTPPILSPFPCLLQGDNGRVGPRKLQTMVSLATGSLATSLSGTSLGKAMPLRRFSLLFLACLSASRAQLKRQRVGELEPALGGMQGSACSQGDGGPTEEPLVLLPWALLLALAGSLVIYLLFAKEPGAATGRAWPLAPISSWLKDRSLLSLFGDTPEAEDAGADPDAQLEETLLRDVSGVLHIIRLRLWKIVRDRRKHQQLLHESH</sequence>
<reference evidence="3" key="1">
    <citation type="submission" date="2025-08" db="UniProtKB">
        <authorList>
            <consortium name="RefSeq"/>
        </authorList>
    </citation>
    <scope>IDENTIFICATION</scope>
    <source>
        <tissue evidence="3">Blood</tissue>
    </source>
</reference>
<gene>
    <name evidence="3" type="primary">LOC117676804</name>
</gene>
<feature type="transmembrane region" description="Helical" evidence="1">
    <location>
        <begin position="120"/>
        <end position="139"/>
    </location>
</feature>
<keyword evidence="1" id="KW-1133">Transmembrane helix</keyword>
<evidence type="ECO:0000313" key="3">
    <source>
        <dbReference type="RefSeq" id="XP_034292484.1"/>
    </source>
</evidence>
<dbReference type="KEGG" id="pgut:117676804"/>
<dbReference type="InParanoid" id="A0A6P9DBW9"/>